<accession>A0AAW9SS49</accession>
<proteinExistence type="predicted"/>
<dbReference type="Proteomes" id="UP001223646">
    <property type="component" value="Unassembled WGS sequence"/>
</dbReference>
<reference evidence="2" key="1">
    <citation type="submission" date="2023-05" db="EMBL/GenBank/DDBJ databases">
        <authorList>
            <person name="Du J."/>
        </authorList>
    </citation>
    <scope>NUCLEOTIDE SEQUENCE</scope>
    <source>
        <strain evidence="2">UMB1064</strain>
    </source>
</reference>
<evidence type="ECO:0000313" key="3">
    <source>
        <dbReference type="Proteomes" id="UP001223646"/>
    </source>
</evidence>
<reference evidence="2" key="2">
    <citation type="submission" date="2024-05" db="EMBL/GenBank/DDBJ databases">
        <authorList>
            <person name="Wolfe A."/>
        </authorList>
    </citation>
    <scope>NUCLEOTIDE SEQUENCE</scope>
    <source>
        <strain evidence="2">UMB1064</strain>
    </source>
</reference>
<protein>
    <submittedName>
        <fullName evidence="2">Uncharacterized protein</fullName>
    </submittedName>
</protein>
<sequence>MKKQRTGVSEPAEQSIQKPAVASRSVAKAAETEDQRQALVALRQKLAIEIDMSESARDLGTLSARFLETLERIQVIDDKQNKNQGGGALDEFTKRREARRAPAA</sequence>
<dbReference type="RefSeq" id="WP_347658430.1">
    <property type="nucleotide sequence ID" value="NZ_JASOOY020000015.1"/>
</dbReference>
<dbReference type="EMBL" id="JASOOY020000015">
    <property type="protein sequence ID" value="MEO3716908.1"/>
    <property type="molecule type" value="Genomic_DNA"/>
</dbReference>
<organism evidence="2 3">
    <name type="scientific">Corynebacterium amycolatum</name>
    <dbReference type="NCBI Taxonomy" id="43765"/>
    <lineage>
        <taxon>Bacteria</taxon>
        <taxon>Bacillati</taxon>
        <taxon>Actinomycetota</taxon>
        <taxon>Actinomycetes</taxon>
        <taxon>Mycobacteriales</taxon>
        <taxon>Corynebacteriaceae</taxon>
        <taxon>Corynebacterium</taxon>
    </lineage>
</organism>
<comment type="caution">
    <text evidence="2">The sequence shown here is derived from an EMBL/GenBank/DDBJ whole genome shotgun (WGS) entry which is preliminary data.</text>
</comment>
<name>A0AAW9SS49_CORAY</name>
<evidence type="ECO:0000313" key="2">
    <source>
        <dbReference type="EMBL" id="MEO3716908.1"/>
    </source>
</evidence>
<feature type="region of interest" description="Disordered" evidence="1">
    <location>
        <begin position="78"/>
        <end position="104"/>
    </location>
</feature>
<feature type="region of interest" description="Disordered" evidence="1">
    <location>
        <begin position="1"/>
        <end position="34"/>
    </location>
</feature>
<gene>
    <name evidence="2" type="ORF">QP460_004815</name>
</gene>
<dbReference type="AlphaFoldDB" id="A0AAW9SS49"/>
<evidence type="ECO:0000256" key="1">
    <source>
        <dbReference type="SAM" id="MobiDB-lite"/>
    </source>
</evidence>